<dbReference type="HOGENOM" id="CLU_127248_0_0_1"/>
<gene>
    <name evidence="3" type="ORF">SEPMUDRAFT_46257</name>
</gene>
<dbReference type="EMBL" id="KB456265">
    <property type="protein sequence ID" value="EMF11800.1"/>
    <property type="molecule type" value="Genomic_DNA"/>
</dbReference>
<dbReference type="OMA" id="HLARLTW"/>
<keyword evidence="2" id="KW-1133">Transmembrane helix</keyword>
<accession>N1QJ16</accession>
<reference evidence="3 4" key="1">
    <citation type="journal article" date="2012" name="PLoS Pathog.">
        <title>Diverse lifestyles and strategies of plant pathogenesis encoded in the genomes of eighteen Dothideomycetes fungi.</title>
        <authorList>
            <person name="Ohm R.A."/>
            <person name="Feau N."/>
            <person name="Henrissat B."/>
            <person name="Schoch C.L."/>
            <person name="Horwitz B.A."/>
            <person name="Barry K.W."/>
            <person name="Condon B.J."/>
            <person name="Copeland A.C."/>
            <person name="Dhillon B."/>
            <person name="Glaser F."/>
            <person name="Hesse C.N."/>
            <person name="Kosti I."/>
            <person name="LaButti K."/>
            <person name="Lindquist E.A."/>
            <person name="Lucas S."/>
            <person name="Salamov A.A."/>
            <person name="Bradshaw R.E."/>
            <person name="Ciuffetti L."/>
            <person name="Hamelin R.C."/>
            <person name="Kema G.H.J."/>
            <person name="Lawrence C."/>
            <person name="Scott J.A."/>
            <person name="Spatafora J.W."/>
            <person name="Turgeon B.G."/>
            <person name="de Wit P.J.G.M."/>
            <person name="Zhong S."/>
            <person name="Goodwin S.B."/>
            <person name="Grigoriev I.V."/>
        </authorList>
    </citation>
    <scope>NUCLEOTIDE SEQUENCE [LARGE SCALE GENOMIC DNA]</scope>
    <source>
        <strain evidence="3 4">SO2202</strain>
    </source>
</reference>
<feature type="transmembrane region" description="Helical" evidence="2">
    <location>
        <begin position="12"/>
        <end position="32"/>
    </location>
</feature>
<keyword evidence="4" id="KW-1185">Reference proteome</keyword>
<dbReference type="Proteomes" id="UP000016931">
    <property type="component" value="Unassembled WGS sequence"/>
</dbReference>
<keyword evidence="2" id="KW-0472">Membrane</keyword>
<dbReference type="AlphaFoldDB" id="N1QJ16"/>
<dbReference type="OrthoDB" id="4502894at2759"/>
<feature type="transmembrane region" description="Helical" evidence="2">
    <location>
        <begin position="44"/>
        <end position="63"/>
    </location>
</feature>
<dbReference type="GeneID" id="27906129"/>
<sequence length="182" mass="20323">MAVVYPSLYWVVYAVGWILKTIAFTVLRLLHLLYRPVAFTLQPVVYLTQFFLACLALPFKAVVKFETLFIYLSIAALVGVAGGLIISLISRKLNGLFFAPRPIKPKVRSVKDYRQQKQKQTRKDALPTLMLPYLSEHANGPSPQRHLSPGHASPGHASLSDGNRRKAGLLSTTILEEDDSDF</sequence>
<name>N1QJ16_SPHMS</name>
<feature type="region of interest" description="Disordered" evidence="1">
    <location>
        <begin position="139"/>
        <end position="163"/>
    </location>
</feature>
<evidence type="ECO:0000313" key="4">
    <source>
        <dbReference type="Proteomes" id="UP000016931"/>
    </source>
</evidence>
<dbReference type="RefSeq" id="XP_016759921.1">
    <property type="nucleotide sequence ID" value="XM_016908992.1"/>
</dbReference>
<proteinExistence type="predicted"/>
<dbReference type="eggNOG" id="ENOG502SUW6">
    <property type="taxonomic scope" value="Eukaryota"/>
</dbReference>
<feature type="transmembrane region" description="Helical" evidence="2">
    <location>
        <begin position="69"/>
        <end position="89"/>
    </location>
</feature>
<evidence type="ECO:0000313" key="3">
    <source>
        <dbReference type="EMBL" id="EMF11800.1"/>
    </source>
</evidence>
<protein>
    <submittedName>
        <fullName evidence="3">Uncharacterized protein</fullName>
    </submittedName>
</protein>
<evidence type="ECO:0000256" key="2">
    <source>
        <dbReference type="SAM" id="Phobius"/>
    </source>
</evidence>
<organism evidence="3 4">
    <name type="scientific">Sphaerulina musiva (strain SO2202)</name>
    <name type="common">Poplar stem canker fungus</name>
    <name type="synonym">Septoria musiva</name>
    <dbReference type="NCBI Taxonomy" id="692275"/>
    <lineage>
        <taxon>Eukaryota</taxon>
        <taxon>Fungi</taxon>
        <taxon>Dikarya</taxon>
        <taxon>Ascomycota</taxon>
        <taxon>Pezizomycotina</taxon>
        <taxon>Dothideomycetes</taxon>
        <taxon>Dothideomycetidae</taxon>
        <taxon>Mycosphaerellales</taxon>
        <taxon>Mycosphaerellaceae</taxon>
        <taxon>Sphaerulina</taxon>
    </lineage>
</organism>
<keyword evidence="2" id="KW-0812">Transmembrane</keyword>
<evidence type="ECO:0000256" key="1">
    <source>
        <dbReference type="SAM" id="MobiDB-lite"/>
    </source>
</evidence>